<evidence type="ECO:0000256" key="1">
    <source>
        <dbReference type="ARBA" id="ARBA00022801"/>
    </source>
</evidence>
<evidence type="ECO:0000313" key="2">
    <source>
        <dbReference type="EMBL" id="CEO94743.1"/>
    </source>
</evidence>
<dbReference type="PANTHER" id="PTHR43213">
    <property type="entry name" value="BIFUNCTIONAL DTTP/UTP PYROPHOSPHATASE/METHYLTRANSFERASE PROTEIN-RELATED"/>
    <property type="match status" value="1"/>
</dbReference>
<geneLocation type="mitochondrion" evidence="3"/>
<reference evidence="3 5" key="2">
    <citation type="submission" date="2018-03" db="EMBL/GenBank/DDBJ databases">
        <authorList>
            <person name="Fogelqvist J."/>
        </authorList>
    </citation>
    <scope>NUCLEOTIDE SEQUENCE [LARGE SCALE GENOMIC DNA]</scope>
</reference>
<keyword evidence="1" id="KW-0378">Hydrolase</keyword>
<dbReference type="OMA" id="EEVCGFC"/>
<protein>
    <recommendedName>
        <fullName evidence="6">Maf-like protein</fullName>
    </recommendedName>
</protein>
<dbReference type="Proteomes" id="UP000290189">
    <property type="component" value="Unassembled WGS sequence"/>
</dbReference>
<dbReference type="EMBL" id="CDSF01000002">
    <property type="protein sequence ID" value="CEO94743.1"/>
    <property type="molecule type" value="Genomic_DNA"/>
</dbReference>
<dbReference type="Gene3D" id="3.90.950.10">
    <property type="match status" value="1"/>
</dbReference>
<sequence length="201" mass="22089">MALRVILGSSSPIRARLLSEMTSEFVVRSPDIDEAAVQVDGVADRERSDPTQLTLAIARAKSDAIRKQLDAGERALVVTMDSLATYDGVIRGKPTSRGQCRSWMMEYMVKPVHACTAVVVYNTVTGAHAEGVATGSQLFHRMPDEELTALLDEQEILTCAGGYIVSCPRIQRFLSTREGSLYTLMGFPRELLSQLLDQVRV</sequence>
<name>A0A0G4IHQ5_PLABS</name>
<evidence type="ECO:0008006" key="6">
    <source>
        <dbReference type="Google" id="ProtNLM"/>
    </source>
</evidence>
<keyword evidence="4" id="KW-1185">Reference proteome</keyword>
<dbReference type="Pfam" id="PF02545">
    <property type="entry name" value="Maf"/>
    <property type="match status" value="1"/>
</dbReference>
<dbReference type="PANTHER" id="PTHR43213:SF4">
    <property type="entry name" value="7-METHYL-GTP PYROPHOSPHATASE"/>
    <property type="match status" value="1"/>
</dbReference>
<evidence type="ECO:0000313" key="4">
    <source>
        <dbReference type="Proteomes" id="UP000039324"/>
    </source>
</evidence>
<evidence type="ECO:0000313" key="3">
    <source>
        <dbReference type="EMBL" id="SPQ98703.1"/>
    </source>
</evidence>
<evidence type="ECO:0000313" key="5">
    <source>
        <dbReference type="Proteomes" id="UP000290189"/>
    </source>
</evidence>
<keyword evidence="3" id="KW-0496">Mitochondrion</keyword>
<dbReference type="Proteomes" id="UP000039324">
    <property type="component" value="Unassembled WGS sequence"/>
</dbReference>
<reference evidence="2 4" key="1">
    <citation type="submission" date="2015-02" db="EMBL/GenBank/DDBJ databases">
        <authorList>
            <person name="Chooi Y.-H."/>
        </authorList>
    </citation>
    <scope>NUCLEOTIDE SEQUENCE [LARGE SCALE GENOMIC DNA]</scope>
    <source>
        <strain evidence="2">E3</strain>
    </source>
</reference>
<dbReference type="SUPFAM" id="SSF52972">
    <property type="entry name" value="ITPase-like"/>
    <property type="match status" value="1"/>
</dbReference>
<dbReference type="PIRSF" id="PIRSF006305">
    <property type="entry name" value="Maf"/>
    <property type="match status" value="1"/>
</dbReference>
<organism evidence="2 4">
    <name type="scientific">Plasmodiophora brassicae</name>
    <name type="common">Clubroot disease agent</name>
    <dbReference type="NCBI Taxonomy" id="37360"/>
    <lineage>
        <taxon>Eukaryota</taxon>
        <taxon>Sar</taxon>
        <taxon>Rhizaria</taxon>
        <taxon>Endomyxa</taxon>
        <taxon>Phytomyxea</taxon>
        <taxon>Plasmodiophorida</taxon>
        <taxon>Plasmodiophoridae</taxon>
        <taxon>Plasmodiophora</taxon>
    </lineage>
</organism>
<dbReference type="AlphaFoldDB" id="A0A0G4IHQ5"/>
<dbReference type="OrthoDB" id="10267058at2759"/>
<gene>
    <name evidence="2" type="ORF">PBRA_003556</name>
    <name evidence="3" type="ORF">PLBR_LOCUS5918</name>
</gene>
<dbReference type="InterPro" id="IPR029001">
    <property type="entry name" value="ITPase-like_fam"/>
</dbReference>
<dbReference type="STRING" id="37360.A0A0G4IHQ5"/>
<dbReference type="HAMAP" id="MF_00528">
    <property type="entry name" value="Maf"/>
    <property type="match status" value="1"/>
</dbReference>
<accession>A0A0G4IHQ5</accession>
<dbReference type="EMBL" id="OVEO01000010">
    <property type="protein sequence ID" value="SPQ98703.1"/>
    <property type="molecule type" value="Genomic_DNA"/>
</dbReference>
<dbReference type="GO" id="GO:0047429">
    <property type="term" value="F:nucleoside triphosphate diphosphatase activity"/>
    <property type="evidence" value="ECO:0007669"/>
    <property type="project" value="InterPro"/>
</dbReference>
<proteinExistence type="inferred from homology"/>
<dbReference type="InterPro" id="IPR003697">
    <property type="entry name" value="Maf-like"/>
</dbReference>